<feature type="domain" description="Nudix hydrolase" evidence="1">
    <location>
        <begin position="95"/>
        <end position="238"/>
    </location>
</feature>
<protein>
    <recommendedName>
        <fullName evidence="1">Nudix hydrolase domain-containing protein</fullName>
    </recommendedName>
</protein>
<dbReference type="EMBL" id="BJVS01000005">
    <property type="protein sequence ID" value="GEL53963.1"/>
    <property type="molecule type" value="Genomic_DNA"/>
</dbReference>
<evidence type="ECO:0000259" key="1">
    <source>
        <dbReference type="PROSITE" id="PS51462"/>
    </source>
</evidence>
<name>A0AAN4R438_9PROT</name>
<evidence type="ECO:0000313" key="2">
    <source>
        <dbReference type="EMBL" id="GEL53963.1"/>
    </source>
</evidence>
<keyword evidence="3" id="KW-1185">Reference proteome</keyword>
<dbReference type="PROSITE" id="PS51462">
    <property type="entry name" value="NUDIX"/>
    <property type="match status" value="1"/>
</dbReference>
<dbReference type="KEGG" id="abg:Asbog_01268"/>
<dbReference type="AlphaFoldDB" id="A0AAN4R438"/>
<dbReference type="InterPro" id="IPR015797">
    <property type="entry name" value="NUDIX_hydrolase-like_dom_sf"/>
</dbReference>
<organism evidence="2 3">
    <name type="scientific">Asaia bogorensis NBRC 16594</name>
    <dbReference type="NCBI Taxonomy" id="1231624"/>
    <lineage>
        <taxon>Bacteria</taxon>
        <taxon>Pseudomonadati</taxon>
        <taxon>Pseudomonadota</taxon>
        <taxon>Alphaproteobacteria</taxon>
        <taxon>Acetobacterales</taxon>
        <taxon>Acetobacteraceae</taxon>
        <taxon>Asaia</taxon>
    </lineage>
</organism>
<dbReference type="Gene3D" id="3.90.79.10">
    <property type="entry name" value="Nucleoside Triphosphate Pyrophosphohydrolase"/>
    <property type="match status" value="1"/>
</dbReference>
<reference evidence="2 3" key="1">
    <citation type="submission" date="2019-07" db="EMBL/GenBank/DDBJ databases">
        <title>Whole genome shotgun sequence of Asaia bogorensis NBRC 16594.</title>
        <authorList>
            <person name="Hosoyama A."/>
            <person name="Uohara A."/>
            <person name="Ohji S."/>
            <person name="Ichikawa N."/>
        </authorList>
    </citation>
    <scope>NUCLEOTIDE SEQUENCE [LARGE SCALE GENOMIC DNA]</scope>
    <source>
        <strain evidence="2 3">NBRC 16594</strain>
    </source>
</reference>
<dbReference type="GeneID" id="78226327"/>
<dbReference type="GO" id="GO:0003824">
    <property type="term" value="F:catalytic activity"/>
    <property type="evidence" value="ECO:0007669"/>
    <property type="project" value="UniProtKB-ARBA"/>
</dbReference>
<proteinExistence type="predicted"/>
<dbReference type="Proteomes" id="UP000321287">
    <property type="component" value="Unassembled WGS sequence"/>
</dbReference>
<dbReference type="RefSeq" id="WP_146926573.1">
    <property type="nucleotide sequence ID" value="NZ_AP014690.1"/>
</dbReference>
<dbReference type="InterPro" id="IPR000086">
    <property type="entry name" value="NUDIX_hydrolase_dom"/>
</dbReference>
<sequence>MTSARHPVDAPWSVTALLPDIQVTCHKAPTLVDPELEMGIETVWQEALKKHPRLYNGRVFCLSQLQHDRLDGFWCEYRWVLAQMRAAELADRLQLRSLAVTGLLVCRDGIVLGRRNPNSLYLPGFWQGVPAGSVEARSDKDPIDLRAQLLAELEEEIGLTDAVTLTGPLLACEHDTTHIVDLGFRIDTDLPFEAIREAWQKKANDEYDQLECHALDRIDLISPQVLPTTRAMLERLAQ</sequence>
<comment type="caution">
    <text evidence="2">The sequence shown here is derived from an EMBL/GenBank/DDBJ whole genome shotgun (WGS) entry which is preliminary data.</text>
</comment>
<evidence type="ECO:0000313" key="3">
    <source>
        <dbReference type="Proteomes" id="UP000321287"/>
    </source>
</evidence>
<dbReference type="SUPFAM" id="SSF55811">
    <property type="entry name" value="Nudix"/>
    <property type="match status" value="1"/>
</dbReference>
<accession>A0AAN4R438</accession>
<gene>
    <name evidence="2" type="ORF">ABO01nite_19700</name>
</gene>